<accession>A0A517MCD3</accession>
<name>A0A517MCD3_9BACT</name>
<keyword evidence="4" id="KW-0732">Signal</keyword>
<comment type="similarity">
    <text evidence="2">Belongs to the neutral ceramidase family.</text>
</comment>
<feature type="binding site" evidence="1">
    <location>
        <position position="233"/>
    </location>
    <ligand>
        <name>Zn(2+)</name>
        <dbReference type="ChEBI" id="CHEBI:29105"/>
    </ligand>
</feature>
<dbReference type="GO" id="GO:0017040">
    <property type="term" value="F:N-acylsphingosine amidohydrolase activity"/>
    <property type="evidence" value="ECO:0007669"/>
    <property type="project" value="UniProtKB-UniRule"/>
</dbReference>
<gene>
    <name evidence="6" type="ORF">FF011L_13050</name>
</gene>
<dbReference type="Proteomes" id="UP000320672">
    <property type="component" value="Chromosome"/>
</dbReference>
<evidence type="ECO:0000313" key="7">
    <source>
        <dbReference type="Proteomes" id="UP000320672"/>
    </source>
</evidence>
<dbReference type="GO" id="GO:0046512">
    <property type="term" value="P:sphingosine biosynthetic process"/>
    <property type="evidence" value="ECO:0007669"/>
    <property type="project" value="TreeGrafter"/>
</dbReference>
<evidence type="ECO:0000256" key="1">
    <source>
        <dbReference type="PIRSR" id="PIRSR606823-2"/>
    </source>
</evidence>
<dbReference type="GO" id="GO:0046514">
    <property type="term" value="P:ceramide catabolic process"/>
    <property type="evidence" value="ECO:0007669"/>
    <property type="project" value="InterPro"/>
</dbReference>
<evidence type="ECO:0000256" key="3">
    <source>
        <dbReference type="SAM" id="MobiDB-lite"/>
    </source>
</evidence>
<organism evidence="6 7">
    <name type="scientific">Roseimaritima multifibrata</name>
    <dbReference type="NCBI Taxonomy" id="1930274"/>
    <lineage>
        <taxon>Bacteria</taxon>
        <taxon>Pseudomonadati</taxon>
        <taxon>Planctomycetota</taxon>
        <taxon>Planctomycetia</taxon>
        <taxon>Pirellulales</taxon>
        <taxon>Pirellulaceae</taxon>
        <taxon>Roseimaritima</taxon>
    </lineage>
</organism>
<dbReference type="GO" id="GO:0016020">
    <property type="term" value="C:membrane"/>
    <property type="evidence" value="ECO:0007669"/>
    <property type="project" value="GOC"/>
</dbReference>
<keyword evidence="1" id="KW-0479">Metal-binding</keyword>
<evidence type="ECO:0000313" key="6">
    <source>
        <dbReference type="EMBL" id="QDS92558.1"/>
    </source>
</evidence>
<sequence length="469" mass="51073" precursor="true">MSNKMPILFSLLLFVAASPILAADAVPATWQAGAARATITPTHPMPMSGYASRTDPASGTRTELWAKALVLQDATGNRGLILTLDLVGIDRSLSSAICAELEDKLDLKREQIAICTSHTHTGPVVGKLLGTMHYSLASETEQASIQKYTETLQKTIVEISEQAVANLQECELAYGLSTATFATNRRDNRPESEVPSRRTAGTLAGPFDHSVPVLTVRDNNNELQAILFGYACHATTLGDQLWSGDYPGFAQQELETIYPGCQAMFWAGCGADQNPLPRRTPELAAHYGRRLATAVDAAIMTTEMLPLEPTLKTTYSEIDLAFGTLPTEAEIDQQIQSKDRFVASRGKQLKQQLADNGSLDATYPYPIQTWSLGSQLQFVFLGGEVVVDYSLAIQATREQPTWVAGYSNDVMAYIPSRRVLQEGGYEGGGAMVYYGLPTAWAPTVEKQIMDEIKSQQRVVQVPSETPTSK</sequence>
<keyword evidence="2" id="KW-0746">Sphingolipid metabolism</keyword>
<dbReference type="PANTHER" id="PTHR12670">
    <property type="entry name" value="CERAMIDASE"/>
    <property type="match status" value="1"/>
</dbReference>
<dbReference type="GO" id="GO:0042759">
    <property type="term" value="P:long-chain fatty acid biosynthetic process"/>
    <property type="evidence" value="ECO:0007669"/>
    <property type="project" value="TreeGrafter"/>
</dbReference>
<feature type="compositionally biased region" description="Basic and acidic residues" evidence="3">
    <location>
        <begin position="184"/>
        <end position="196"/>
    </location>
</feature>
<evidence type="ECO:0000256" key="2">
    <source>
        <dbReference type="RuleBase" id="RU366019"/>
    </source>
</evidence>
<dbReference type="GO" id="GO:0005576">
    <property type="term" value="C:extracellular region"/>
    <property type="evidence" value="ECO:0007669"/>
    <property type="project" value="TreeGrafter"/>
</dbReference>
<evidence type="ECO:0000259" key="5">
    <source>
        <dbReference type="Pfam" id="PF04734"/>
    </source>
</evidence>
<dbReference type="GO" id="GO:0046872">
    <property type="term" value="F:metal ion binding"/>
    <property type="evidence" value="ECO:0007669"/>
    <property type="project" value="UniProtKB-KW"/>
</dbReference>
<dbReference type="OrthoDB" id="264270at2"/>
<feature type="domain" description="Neutral/alkaline non-lysosomal ceramidase N-terminal" evidence="5">
    <location>
        <begin position="31"/>
        <end position="256"/>
    </location>
</feature>
<dbReference type="PANTHER" id="PTHR12670:SF1">
    <property type="entry name" value="NEUTRAL CERAMIDASE"/>
    <property type="match status" value="1"/>
</dbReference>
<dbReference type="EMBL" id="CP036262">
    <property type="protein sequence ID" value="QDS92558.1"/>
    <property type="molecule type" value="Genomic_DNA"/>
</dbReference>
<reference evidence="6 7" key="1">
    <citation type="submission" date="2019-02" db="EMBL/GenBank/DDBJ databases">
        <title>Deep-cultivation of Planctomycetes and their phenomic and genomic characterization uncovers novel biology.</title>
        <authorList>
            <person name="Wiegand S."/>
            <person name="Jogler M."/>
            <person name="Boedeker C."/>
            <person name="Pinto D."/>
            <person name="Vollmers J."/>
            <person name="Rivas-Marin E."/>
            <person name="Kohn T."/>
            <person name="Peeters S.H."/>
            <person name="Heuer A."/>
            <person name="Rast P."/>
            <person name="Oberbeckmann S."/>
            <person name="Bunk B."/>
            <person name="Jeske O."/>
            <person name="Meyerdierks A."/>
            <person name="Storesund J.E."/>
            <person name="Kallscheuer N."/>
            <person name="Luecker S."/>
            <person name="Lage O.M."/>
            <person name="Pohl T."/>
            <person name="Merkel B.J."/>
            <person name="Hornburger P."/>
            <person name="Mueller R.-W."/>
            <person name="Bruemmer F."/>
            <person name="Labrenz M."/>
            <person name="Spormann A.M."/>
            <person name="Op den Camp H."/>
            <person name="Overmann J."/>
            <person name="Amann R."/>
            <person name="Jetten M.S.M."/>
            <person name="Mascher T."/>
            <person name="Medema M.H."/>
            <person name="Devos D.P."/>
            <person name="Kaster A.-K."/>
            <person name="Ovreas L."/>
            <person name="Rohde M."/>
            <person name="Galperin M.Y."/>
            <person name="Jogler C."/>
        </authorList>
    </citation>
    <scope>NUCLEOTIDE SEQUENCE [LARGE SCALE GENOMIC DNA]</scope>
    <source>
        <strain evidence="6 7">FF011L</strain>
    </source>
</reference>
<dbReference type="Pfam" id="PF04734">
    <property type="entry name" value="Ceramidase_alk"/>
    <property type="match status" value="1"/>
</dbReference>
<dbReference type="KEGG" id="rml:FF011L_13050"/>
<feature type="binding site" evidence="1">
    <location>
        <position position="118"/>
    </location>
    <ligand>
        <name>Zn(2+)</name>
        <dbReference type="ChEBI" id="CHEBI:29105"/>
    </ligand>
</feature>
<feature type="chain" id="PRO_5021805355" description="Neutral ceramidase" evidence="4">
    <location>
        <begin position="23"/>
        <end position="469"/>
    </location>
</feature>
<keyword evidence="1" id="KW-0862">Zinc</keyword>
<comment type="catalytic activity">
    <reaction evidence="2">
        <text>an N-acylsphing-4-enine + H2O = sphing-4-enine + a fatty acid</text>
        <dbReference type="Rhea" id="RHEA:20856"/>
        <dbReference type="ChEBI" id="CHEBI:15377"/>
        <dbReference type="ChEBI" id="CHEBI:28868"/>
        <dbReference type="ChEBI" id="CHEBI:52639"/>
        <dbReference type="ChEBI" id="CHEBI:57756"/>
        <dbReference type="EC" id="3.5.1.23"/>
    </reaction>
</comment>
<feature type="signal peptide" evidence="4">
    <location>
        <begin position="1"/>
        <end position="22"/>
    </location>
</feature>
<protein>
    <recommendedName>
        <fullName evidence="2">Neutral ceramidase</fullName>
        <ecNumber evidence="2">3.5.1.23</ecNumber>
    </recommendedName>
</protein>
<dbReference type="InterPro" id="IPR031329">
    <property type="entry name" value="NEUT/ALK_ceramidase_N"/>
</dbReference>
<keyword evidence="7" id="KW-1185">Reference proteome</keyword>
<keyword evidence="2" id="KW-0443">Lipid metabolism</keyword>
<feature type="region of interest" description="Disordered" evidence="3">
    <location>
        <begin position="184"/>
        <end position="203"/>
    </location>
</feature>
<dbReference type="RefSeq" id="WP_145350795.1">
    <property type="nucleotide sequence ID" value="NZ_CP036262.1"/>
</dbReference>
<dbReference type="InterPro" id="IPR006823">
    <property type="entry name" value="Ceramidase_alk"/>
</dbReference>
<comment type="cofactor">
    <cofactor evidence="1">
        <name>Zn(2+)</name>
        <dbReference type="ChEBI" id="CHEBI:29105"/>
    </cofactor>
    <text evidence="1">Binds 1 zinc ion per subunit.</text>
</comment>
<dbReference type="AlphaFoldDB" id="A0A517MCD3"/>
<keyword evidence="2 6" id="KW-0378">Hydrolase</keyword>
<evidence type="ECO:0000256" key="4">
    <source>
        <dbReference type="SAM" id="SignalP"/>
    </source>
</evidence>
<proteinExistence type="inferred from homology"/>
<dbReference type="EC" id="3.5.1.23" evidence="2"/>